<feature type="transmembrane region" description="Helical" evidence="1">
    <location>
        <begin position="40"/>
        <end position="60"/>
    </location>
</feature>
<gene>
    <name evidence="3" type="ORF">IB286_03690</name>
</gene>
<dbReference type="AlphaFoldDB" id="A0A927C0T2"/>
<reference evidence="3" key="1">
    <citation type="submission" date="2020-09" db="EMBL/GenBank/DDBJ databases">
        <authorList>
            <person name="Yoon J.-W."/>
        </authorList>
    </citation>
    <scope>NUCLEOTIDE SEQUENCE</scope>
    <source>
        <strain evidence="3">KMU-158</strain>
    </source>
</reference>
<keyword evidence="1" id="KW-0472">Membrane</keyword>
<keyword evidence="1" id="KW-0812">Transmembrane</keyword>
<feature type="transmembrane region" description="Helical" evidence="1">
    <location>
        <begin position="16"/>
        <end position="34"/>
    </location>
</feature>
<organism evidence="3 4">
    <name type="scientific">Spongiibacter pelagi</name>
    <dbReference type="NCBI Taxonomy" id="2760804"/>
    <lineage>
        <taxon>Bacteria</taxon>
        <taxon>Pseudomonadati</taxon>
        <taxon>Pseudomonadota</taxon>
        <taxon>Gammaproteobacteria</taxon>
        <taxon>Cellvibrionales</taxon>
        <taxon>Spongiibacteraceae</taxon>
        <taxon>Spongiibacter</taxon>
    </lineage>
</organism>
<keyword evidence="4" id="KW-1185">Reference proteome</keyword>
<feature type="transmembrane region" description="Helical" evidence="1">
    <location>
        <begin position="114"/>
        <end position="131"/>
    </location>
</feature>
<dbReference type="InterPro" id="IPR048435">
    <property type="entry name" value="MASE6"/>
</dbReference>
<protein>
    <submittedName>
        <fullName evidence="3">Diguanylate cyclase</fullName>
    </submittedName>
</protein>
<dbReference type="InterPro" id="IPR043128">
    <property type="entry name" value="Rev_trsase/Diguanyl_cyclase"/>
</dbReference>
<dbReference type="EMBL" id="JACXLD010000001">
    <property type="protein sequence ID" value="MBD2858098.1"/>
    <property type="molecule type" value="Genomic_DNA"/>
</dbReference>
<dbReference type="SUPFAM" id="SSF55073">
    <property type="entry name" value="Nucleotide cyclase"/>
    <property type="match status" value="1"/>
</dbReference>
<sequence>MQEIQLQTDLKYRRNLLTVMAFAGFFGGVALASINIAREMWVIVTYELIYAAYSLIMARFTRTATNLTAVALLLVIPFFSIVLFAISIQQTALTICMWILTIPIVSYLFLGSRLGLAVSVIYVSAGMYLYFMRLKNTPEVSTMTIDLNVVVSTLAVMACAHFYEAGRERAQAKLIALAGTDPLTGLANRMRLEQEFKRLRYSSKRYQMPLSLAVIDLDFSKKLTTLTAIAVAITPSLRSLLFSEKACDKRILWRVPAVKNLWW</sequence>
<keyword evidence="1" id="KW-1133">Transmembrane helix</keyword>
<accession>A0A927C0T2</accession>
<dbReference type="Gene3D" id="3.30.70.270">
    <property type="match status" value="1"/>
</dbReference>
<evidence type="ECO:0000259" key="2">
    <source>
        <dbReference type="Pfam" id="PF20966"/>
    </source>
</evidence>
<feature type="transmembrane region" description="Helical" evidence="1">
    <location>
        <begin position="143"/>
        <end position="163"/>
    </location>
</feature>
<evidence type="ECO:0000313" key="4">
    <source>
        <dbReference type="Proteomes" id="UP000610558"/>
    </source>
</evidence>
<proteinExistence type="predicted"/>
<feature type="domain" description="MASE6" evidence="2">
    <location>
        <begin position="11"/>
        <end position="174"/>
    </location>
</feature>
<dbReference type="Proteomes" id="UP000610558">
    <property type="component" value="Unassembled WGS sequence"/>
</dbReference>
<evidence type="ECO:0000313" key="3">
    <source>
        <dbReference type="EMBL" id="MBD2858098.1"/>
    </source>
</evidence>
<dbReference type="InterPro" id="IPR029787">
    <property type="entry name" value="Nucleotide_cyclase"/>
</dbReference>
<name>A0A927C0T2_9GAMM</name>
<dbReference type="Pfam" id="PF20966">
    <property type="entry name" value="MASE6"/>
    <property type="match status" value="1"/>
</dbReference>
<evidence type="ECO:0000256" key="1">
    <source>
        <dbReference type="SAM" id="Phobius"/>
    </source>
</evidence>
<comment type="caution">
    <text evidence="3">The sequence shown here is derived from an EMBL/GenBank/DDBJ whole genome shotgun (WGS) entry which is preliminary data.</text>
</comment>
<feature type="transmembrane region" description="Helical" evidence="1">
    <location>
        <begin position="67"/>
        <end position="86"/>
    </location>
</feature>